<comment type="caution">
    <text evidence="2">The sequence shown here is derived from an EMBL/GenBank/DDBJ whole genome shotgun (WGS) entry which is preliminary data.</text>
</comment>
<keyword evidence="3" id="KW-1185">Reference proteome</keyword>
<dbReference type="RefSeq" id="WP_045947401.1">
    <property type="nucleotide sequence ID" value="NZ_JZWV01000287.1"/>
</dbReference>
<dbReference type="InterPro" id="IPR021214">
    <property type="entry name" value="DUF2568"/>
</dbReference>
<dbReference type="Pfam" id="PF10823">
    <property type="entry name" value="DUF2568"/>
    <property type="match status" value="1"/>
</dbReference>
<evidence type="ECO:0000313" key="2">
    <source>
        <dbReference type="EMBL" id="KJY34453.1"/>
    </source>
</evidence>
<keyword evidence="1" id="KW-0472">Membrane</keyword>
<accession>A0A0F4JL16</accession>
<keyword evidence="1" id="KW-0812">Transmembrane</keyword>
<keyword evidence="1" id="KW-1133">Transmembrane helix</keyword>
<evidence type="ECO:0000313" key="3">
    <source>
        <dbReference type="Proteomes" id="UP000033551"/>
    </source>
</evidence>
<dbReference type="AlphaFoldDB" id="A0A0F4JL16"/>
<dbReference type="PATRIC" id="fig|68223.7.peg.6370"/>
<organism evidence="2 3">
    <name type="scientific">Streptomyces katrae</name>
    <dbReference type="NCBI Taxonomy" id="68223"/>
    <lineage>
        <taxon>Bacteria</taxon>
        <taxon>Bacillati</taxon>
        <taxon>Actinomycetota</taxon>
        <taxon>Actinomycetes</taxon>
        <taxon>Kitasatosporales</taxon>
        <taxon>Streptomycetaceae</taxon>
        <taxon>Streptomyces</taxon>
    </lineage>
</organism>
<gene>
    <name evidence="2" type="ORF">VR44_11825</name>
</gene>
<feature type="transmembrane region" description="Helical" evidence="1">
    <location>
        <begin position="12"/>
        <end position="30"/>
    </location>
</feature>
<dbReference type="EMBL" id="JZWV01000287">
    <property type="protein sequence ID" value="KJY34453.1"/>
    <property type="molecule type" value="Genomic_DNA"/>
</dbReference>
<sequence length="117" mass="12373">MLPTPFHIVNEGLAFLMELAGLALLAWWGWSTGQNTLLRILLAVGAPALAATVWGLFAAPKATFTVPLVSVLVVKALFFGSAALALHSLGRTRAAVVFAVVAAANTAFAELDRYHRT</sequence>
<name>A0A0F4JL16_9ACTN</name>
<dbReference type="Proteomes" id="UP000033551">
    <property type="component" value="Unassembled WGS sequence"/>
</dbReference>
<feature type="transmembrane region" description="Helical" evidence="1">
    <location>
        <begin position="36"/>
        <end position="57"/>
    </location>
</feature>
<dbReference type="OrthoDB" id="4338809at2"/>
<proteinExistence type="predicted"/>
<feature type="transmembrane region" description="Helical" evidence="1">
    <location>
        <begin position="64"/>
        <end position="86"/>
    </location>
</feature>
<evidence type="ECO:0008006" key="4">
    <source>
        <dbReference type="Google" id="ProtNLM"/>
    </source>
</evidence>
<evidence type="ECO:0000256" key="1">
    <source>
        <dbReference type="SAM" id="Phobius"/>
    </source>
</evidence>
<protein>
    <recommendedName>
        <fullName evidence="4">Integral membrane protein</fullName>
    </recommendedName>
</protein>
<reference evidence="2 3" key="1">
    <citation type="submission" date="2015-02" db="EMBL/GenBank/DDBJ databases">
        <authorList>
            <person name="Ju K.-S."/>
            <person name="Doroghazi J.R."/>
            <person name="Metcalf W."/>
        </authorList>
    </citation>
    <scope>NUCLEOTIDE SEQUENCE [LARGE SCALE GENOMIC DNA]</scope>
    <source>
        <strain evidence="2 3">NRRL ISP-5550</strain>
    </source>
</reference>